<dbReference type="PANTHER" id="PTHR30363:SF28">
    <property type="entry name" value="TRANSCRIPTIONAL REGULATORY PROTEIN-RELATED"/>
    <property type="match status" value="1"/>
</dbReference>
<reference evidence="2 3" key="1">
    <citation type="submission" date="2019-11" db="EMBL/GenBank/DDBJ databases">
        <title>Whole genome sequencing identifies a novel species of the genus Arsenicicoccus isolated from human blood.</title>
        <authorList>
            <person name="Jeong J.H."/>
            <person name="Kweon O.J."/>
            <person name="Kim H.R."/>
            <person name="Kim T.-H."/>
            <person name="Ha S.-M."/>
            <person name="Lee M.-K."/>
        </authorList>
    </citation>
    <scope>NUCLEOTIDE SEQUENCE [LARGE SCALE GENOMIC DNA]</scope>
    <source>
        <strain evidence="2 3">MKL-02</strain>
    </source>
</reference>
<dbReference type="InterPro" id="IPR036390">
    <property type="entry name" value="WH_DNA-bd_sf"/>
</dbReference>
<dbReference type="Pfam" id="PF12840">
    <property type="entry name" value="HTH_20"/>
    <property type="match status" value="1"/>
</dbReference>
<accession>A0A6I3IMT9</accession>
<sequence>MSSTARTEPKLLRSRSVVTATVTDGECTRDPRTAPRPPGRRPPDRQALVDAPRELGNIGVVFIGHEADVTGDQTPQRSRTVEAVRDSGTRGRVQQFVSEHGPITAAAIAERLGVTTTAVRRHLDALTDAGLIEEHASAPAMRGRGRPARAFVLTTAGHQALDSSYDDVATSALRYLSEQVGEHAVEAFAHQHVASFEDRYRARVEAAGDTPEARSRVLAEALTRDGYAASSRPLTLADGSTTLGVQLCQGHCPVQQVASAFPQFCEAEQQAFSRLLGVHVQRLATLAHGEHVCTTFVPLSALTSDALTNDALTDDHPTHPDERSER</sequence>
<dbReference type="Gene3D" id="1.10.10.10">
    <property type="entry name" value="Winged helix-like DNA-binding domain superfamily/Winged helix DNA-binding domain"/>
    <property type="match status" value="1"/>
</dbReference>
<evidence type="ECO:0000313" key="3">
    <source>
        <dbReference type="Proteomes" id="UP000431092"/>
    </source>
</evidence>
<gene>
    <name evidence="2" type="ORF">GGG17_13500</name>
</gene>
<evidence type="ECO:0000313" key="2">
    <source>
        <dbReference type="EMBL" id="MTB72965.1"/>
    </source>
</evidence>
<dbReference type="InterPro" id="IPR011991">
    <property type="entry name" value="ArsR-like_HTH"/>
</dbReference>
<keyword evidence="3" id="KW-1185">Reference proteome</keyword>
<proteinExistence type="predicted"/>
<dbReference type="Proteomes" id="UP000431092">
    <property type="component" value="Unassembled WGS sequence"/>
</dbReference>
<dbReference type="AlphaFoldDB" id="A0A6I3IMT9"/>
<organism evidence="2 3">
    <name type="scientific">Arsenicicoccus cauae</name>
    <dbReference type="NCBI Taxonomy" id="2663847"/>
    <lineage>
        <taxon>Bacteria</taxon>
        <taxon>Bacillati</taxon>
        <taxon>Actinomycetota</taxon>
        <taxon>Actinomycetes</taxon>
        <taxon>Micrococcales</taxon>
        <taxon>Intrasporangiaceae</taxon>
        <taxon>Arsenicicoccus</taxon>
    </lineage>
</organism>
<name>A0A6I3IMT9_9MICO</name>
<protein>
    <submittedName>
        <fullName evidence="2">HTH domain-containing protein</fullName>
    </submittedName>
</protein>
<dbReference type="InterPro" id="IPR050313">
    <property type="entry name" value="Carb_Metab_HTH_regulators"/>
</dbReference>
<dbReference type="InterPro" id="IPR036388">
    <property type="entry name" value="WH-like_DNA-bd_sf"/>
</dbReference>
<evidence type="ECO:0000256" key="1">
    <source>
        <dbReference type="SAM" id="MobiDB-lite"/>
    </source>
</evidence>
<dbReference type="EMBL" id="WLVL01000040">
    <property type="protein sequence ID" value="MTB72965.1"/>
    <property type="molecule type" value="Genomic_DNA"/>
</dbReference>
<dbReference type="CDD" id="cd00090">
    <property type="entry name" value="HTH_ARSR"/>
    <property type="match status" value="1"/>
</dbReference>
<dbReference type="PANTHER" id="PTHR30363">
    <property type="entry name" value="HTH-TYPE TRANSCRIPTIONAL REGULATOR SRLR-RELATED"/>
    <property type="match status" value="1"/>
</dbReference>
<dbReference type="SUPFAM" id="SSF46785">
    <property type="entry name" value="Winged helix' DNA-binding domain"/>
    <property type="match status" value="1"/>
</dbReference>
<comment type="caution">
    <text evidence="2">The sequence shown here is derived from an EMBL/GenBank/DDBJ whole genome shotgun (WGS) entry which is preliminary data.</text>
</comment>
<feature type="region of interest" description="Disordered" evidence="1">
    <location>
        <begin position="1"/>
        <end position="46"/>
    </location>
</feature>